<name>A0A095SQY1_9FLAO</name>
<keyword evidence="1" id="KW-0732">Signal</keyword>
<evidence type="ECO:0000313" key="2">
    <source>
        <dbReference type="EMBL" id="KGD67061.1"/>
    </source>
</evidence>
<reference evidence="2 3" key="1">
    <citation type="submission" date="2014-09" db="EMBL/GenBank/DDBJ databases">
        <title>Whole Genome Shotgun of Flavobacterium aquatile LMG 4008.</title>
        <authorList>
            <person name="Gale A.N."/>
            <person name="Pipes S.E."/>
            <person name="Newman J.D."/>
        </authorList>
    </citation>
    <scope>NUCLEOTIDE SEQUENCE [LARGE SCALE GENOMIC DNA]</scope>
    <source>
        <strain evidence="2 3">LMG 4008</strain>
    </source>
</reference>
<dbReference type="EMBL" id="JRHH01000005">
    <property type="protein sequence ID" value="KGD67061.1"/>
    <property type="molecule type" value="Genomic_DNA"/>
</dbReference>
<organism evidence="2 3">
    <name type="scientific">Flavobacterium aquatile LMG 4008 = ATCC 11947</name>
    <dbReference type="NCBI Taxonomy" id="1453498"/>
    <lineage>
        <taxon>Bacteria</taxon>
        <taxon>Pseudomonadati</taxon>
        <taxon>Bacteroidota</taxon>
        <taxon>Flavobacteriia</taxon>
        <taxon>Flavobacteriales</taxon>
        <taxon>Flavobacteriaceae</taxon>
        <taxon>Flavobacterium</taxon>
    </lineage>
</organism>
<dbReference type="OrthoDB" id="1118003at2"/>
<proteinExistence type="predicted"/>
<feature type="signal peptide" evidence="1">
    <location>
        <begin position="1"/>
        <end position="18"/>
    </location>
</feature>
<dbReference type="AlphaFoldDB" id="A0A095SQY1"/>
<dbReference type="Pfam" id="PF20351">
    <property type="entry name" value="DUF6646"/>
    <property type="match status" value="1"/>
</dbReference>
<dbReference type="STRING" id="1453498.LG45_12600"/>
<comment type="caution">
    <text evidence="2">The sequence shown here is derived from an EMBL/GenBank/DDBJ whole genome shotgun (WGS) entry which is preliminary data.</text>
</comment>
<sequence length="188" mass="20984">MKKLITVLLVLSASFVNAQAFKGKGDTKFQVGLNMQKWGTGITVSTDFGLGENMSFGFVSSYLLNTKSYTMSETEYVMNNPNYDPIIDGAYIPKKEDAKFMDRFDVKARFNANIGNVLNFSEKLDVYPGLNLGLRNFGAHLGARYFFTDGFGVFSEMNFPLAKYGSNDDVFDKLNNQFVLNIGASFNL</sequence>
<dbReference type="eggNOG" id="ENOG502ZVGF">
    <property type="taxonomic scope" value="Bacteria"/>
</dbReference>
<accession>A0A095SQY1</accession>
<evidence type="ECO:0000256" key="1">
    <source>
        <dbReference type="SAM" id="SignalP"/>
    </source>
</evidence>
<feature type="chain" id="PRO_5001918192" evidence="1">
    <location>
        <begin position="19"/>
        <end position="188"/>
    </location>
</feature>
<dbReference type="RefSeq" id="WP_035127572.1">
    <property type="nucleotide sequence ID" value="NZ_JRHH01000005.1"/>
</dbReference>
<dbReference type="Proteomes" id="UP000029554">
    <property type="component" value="Unassembled WGS sequence"/>
</dbReference>
<gene>
    <name evidence="2" type="ORF">LG45_12600</name>
</gene>
<keyword evidence="3" id="KW-1185">Reference proteome</keyword>
<dbReference type="InterPro" id="IPR046588">
    <property type="entry name" value="DUF6646"/>
</dbReference>
<evidence type="ECO:0000313" key="3">
    <source>
        <dbReference type="Proteomes" id="UP000029554"/>
    </source>
</evidence>
<protein>
    <submittedName>
        <fullName evidence="2">Membrane protein</fullName>
    </submittedName>
</protein>